<dbReference type="SUPFAM" id="SSF102588">
    <property type="entry name" value="LmbE-like"/>
    <property type="match status" value="1"/>
</dbReference>
<gene>
    <name evidence="5" type="ORF">MA47_08100</name>
</gene>
<dbReference type="InterPro" id="IPR024078">
    <property type="entry name" value="LmbE-like_dom_sf"/>
</dbReference>
<name>A0A0A2DKS0_9CORY</name>
<dbReference type="EMBL" id="JRVJ01000015">
    <property type="protein sequence ID" value="KGM18362.1"/>
    <property type="molecule type" value="Genomic_DNA"/>
</dbReference>
<dbReference type="NCBIfam" id="TIGR03445">
    <property type="entry name" value="mycothiol_MshB"/>
    <property type="match status" value="1"/>
</dbReference>
<keyword evidence="1" id="KW-0479">Metal-binding</keyword>
<dbReference type="InterPro" id="IPR003737">
    <property type="entry name" value="GlcNAc_PI_deacetylase-related"/>
</dbReference>
<organism evidence="5 6">
    <name type="scientific">Corynebacterium auriscanis</name>
    <dbReference type="NCBI Taxonomy" id="99807"/>
    <lineage>
        <taxon>Bacteria</taxon>
        <taxon>Bacillati</taxon>
        <taxon>Actinomycetota</taxon>
        <taxon>Actinomycetes</taxon>
        <taxon>Mycobacteriales</taxon>
        <taxon>Corynebacteriaceae</taxon>
        <taxon>Corynebacterium</taxon>
    </lineage>
</organism>
<evidence type="ECO:0000313" key="5">
    <source>
        <dbReference type="EMBL" id="KGM18362.1"/>
    </source>
</evidence>
<proteinExistence type="predicted"/>
<dbReference type="InterPro" id="IPR017810">
    <property type="entry name" value="Mycothiol_biosynthesis_MshB"/>
</dbReference>
<dbReference type="GO" id="GO:0010125">
    <property type="term" value="P:mycothiol biosynthetic process"/>
    <property type="evidence" value="ECO:0007669"/>
    <property type="project" value="UniProtKB-UniRule"/>
</dbReference>
<evidence type="ECO:0000256" key="1">
    <source>
        <dbReference type="ARBA" id="ARBA00022723"/>
    </source>
</evidence>
<keyword evidence="2" id="KW-0378">Hydrolase</keyword>
<dbReference type="RefSeq" id="WP_035115105.1">
    <property type="nucleotide sequence ID" value="NZ_CP047046.1"/>
</dbReference>
<evidence type="ECO:0000256" key="4">
    <source>
        <dbReference type="NCBIfam" id="TIGR03445"/>
    </source>
</evidence>
<sequence>MPNGIMAVHAHPDDESIWTGLALAKARRLGHEVTNVTCTLGEEGEVIGEKYARLVENSQHPKGTGMLGGYRIAELQRALQALGIDHGPLLLGGAGCWRDSGMAGTPSIEHSRAFAATWRPDDFAAQVAQLVDLIRVRRPSLIITYDSDGGYGHPDHIRAHQITRAAVEQLRGTQWEPQQVLWAVTDRAKVMAALESVEAPEGWTMATEADVAGVDSLTNPDAVDFVVSGSAEDVASKQKAMAAHATQVWVADGTRTDVNSEARHSDPVVYCLSNMLTLPLLNEESYAVGYTAEKAAPDFAARLFAGKSATE</sequence>
<reference evidence="5 6" key="1">
    <citation type="submission" date="2014-10" db="EMBL/GenBank/DDBJ databases">
        <title>Whole Genome sequence of Corynebacterium auriscanis strain CIP 106629.</title>
        <authorList>
            <person name="Hassan S.S."/>
            <person name="Jamal S.B."/>
            <person name="Tiwari S."/>
            <person name="Oliveira L.D.C."/>
            <person name="Souza F."/>
            <person name="Mariano D.C."/>
            <person name="Almeida S."/>
            <person name="Dorella F."/>
            <person name="Pereira F."/>
            <person name="Carvalho A."/>
            <person name="Leal C.A."/>
            <person name="Soares S.D.C."/>
            <person name="Figueiredo H.C."/>
            <person name="Silva A."/>
            <person name="Azevedo V.A."/>
        </authorList>
    </citation>
    <scope>NUCLEOTIDE SEQUENCE [LARGE SCALE GENOMIC DNA]</scope>
    <source>
        <strain evidence="5 6">CIP 106629</strain>
    </source>
</reference>
<keyword evidence="3" id="KW-0862">Zinc</keyword>
<dbReference type="GeneID" id="300553206"/>
<dbReference type="GO" id="GO:0035595">
    <property type="term" value="F:N-acetylglucosaminylinositol deacetylase activity"/>
    <property type="evidence" value="ECO:0007669"/>
    <property type="project" value="UniProtKB-EC"/>
</dbReference>
<dbReference type="Pfam" id="PF02585">
    <property type="entry name" value="PIG-L"/>
    <property type="match status" value="1"/>
</dbReference>
<comment type="caution">
    <text evidence="5">The sequence shown here is derived from an EMBL/GenBank/DDBJ whole genome shotgun (WGS) entry which is preliminary data.</text>
</comment>
<evidence type="ECO:0000256" key="3">
    <source>
        <dbReference type="ARBA" id="ARBA00022833"/>
    </source>
</evidence>
<dbReference type="Proteomes" id="UP000030145">
    <property type="component" value="Unassembled WGS sequence"/>
</dbReference>
<dbReference type="Gene3D" id="3.40.50.10320">
    <property type="entry name" value="LmbE-like"/>
    <property type="match status" value="1"/>
</dbReference>
<dbReference type="EC" id="3.5.1.103" evidence="4"/>
<evidence type="ECO:0000256" key="2">
    <source>
        <dbReference type="ARBA" id="ARBA00022801"/>
    </source>
</evidence>
<dbReference type="GO" id="GO:0046872">
    <property type="term" value="F:metal ion binding"/>
    <property type="evidence" value="ECO:0007669"/>
    <property type="project" value="UniProtKB-KW"/>
</dbReference>
<dbReference type="PANTHER" id="PTHR12993">
    <property type="entry name" value="N-ACETYLGLUCOSAMINYL-PHOSPHATIDYLINOSITOL DE-N-ACETYLASE-RELATED"/>
    <property type="match status" value="1"/>
</dbReference>
<protein>
    <recommendedName>
        <fullName evidence="4">N-acetyl-1-D-myo-inositol-2-amino-2-deoxy-alpha-D-glucopyranoside deacetylase</fullName>
        <ecNumber evidence="4">3.5.1.103</ecNumber>
    </recommendedName>
</protein>
<dbReference type="AlphaFoldDB" id="A0A0A2DKS0"/>
<dbReference type="PANTHER" id="PTHR12993:SF26">
    <property type="entry name" value="1D-MYO-INOSITOL 2-ACETAMIDO-2-DEOXY-ALPHA-D-GLUCOPYRANOSIDE DEACETYLASE"/>
    <property type="match status" value="1"/>
</dbReference>
<accession>A0A0A2DKS0</accession>
<keyword evidence="6" id="KW-1185">Reference proteome</keyword>
<evidence type="ECO:0000313" key="6">
    <source>
        <dbReference type="Proteomes" id="UP000030145"/>
    </source>
</evidence>